<comment type="caution">
    <text evidence="2">The sequence shown here is derived from an EMBL/GenBank/DDBJ whole genome shotgun (WGS) entry which is preliminary data.</text>
</comment>
<dbReference type="UniPathway" id="UPA00143"/>
<evidence type="ECO:0000313" key="3">
    <source>
        <dbReference type="Proteomes" id="UP000663843"/>
    </source>
</evidence>
<reference evidence="2" key="1">
    <citation type="submission" date="2021-01" db="EMBL/GenBank/DDBJ databases">
        <authorList>
            <person name="Kaushik A."/>
        </authorList>
    </citation>
    <scope>NUCLEOTIDE SEQUENCE</scope>
    <source>
        <strain evidence="2">AG2-2IIIB</strain>
    </source>
</reference>
<feature type="domain" description="F-box" evidence="1">
    <location>
        <begin position="8"/>
        <end position="54"/>
    </location>
</feature>
<evidence type="ECO:0000259" key="1">
    <source>
        <dbReference type="PROSITE" id="PS50181"/>
    </source>
</evidence>
<gene>
    <name evidence="2" type="ORF">RDB_LOCUS98025</name>
</gene>
<dbReference type="PROSITE" id="PS50181">
    <property type="entry name" value="FBOX"/>
    <property type="match status" value="1"/>
</dbReference>
<dbReference type="SUPFAM" id="SSF81383">
    <property type="entry name" value="F-box domain"/>
    <property type="match status" value="1"/>
</dbReference>
<dbReference type="Pfam" id="PF12937">
    <property type="entry name" value="F-box-like"/>
    <property type="match status" value="1"/>
</dbReference>
<dbReference type="Gene3D" id="1.20.1280.50">
    <property type="match status" value="1"/>
</dbReference>
<sequence>MAMPTVSRGNIESIPTEILTECLAHLESHDLANVLSVSTTLRATASHDTLWQTHCERIYNKGSSEILGWRPVEKYNGLAYHLIWRRLAVAEPYLGWWLSIDELPAGTVMRIWLNDQTLVVSPVIPVTTVPSSSIPQTIAFWNATDYIIAYTPHEGFANLLYIDAQYICLEQWSARESVQWLRERASKIMHQAHRLQTFHASNKLDVDIEIKPPLFKWAFRNSPSLFNAIKHSGIVYDDKGYAMALSVPTLSFPRGSSPKPFVGIHSPFEESESSALVAEGVWVASYGESHGCEFVHLHVRKINERDLNGQWGSEACLASAVTPSAQDVQVLFGLPEPPRLSLSSEDVQVGNTIIEATKLTGDINVPRGVRTFVGFLDHRDAWSGPSENGDFVPRPSTHPWPLAPGSVFQNGIPATALSVTLEEMKAQDVPARGMTMPGLMRVSETGFFDPKWANATVHIASRREIRVLLLDGSHVTVFYKVEKSMFEPMK</sequence>
<dbReference type="SMART" id="SM00256">
    <property type="entry name" value="FBOX"/>
    <property type="match status" value="1"/>
</dbReference>
<accession>A0A8H3BSD0</accession>
<dbReference type="EMBL" id="CAJMWT010003073">
    <property type="protein sequence ID" value="CAE6462558.1"/>
    <property type="molecule type" value="Genomic_DNA"/>
</dbReference>
<dbReference type="GO" id="GO:0016567">
    <property type="term" value="P:protein ubiquitination"/>
    <property type="evidence" value="ECO:0007669"/>
    <property type="project" value="UniProtKB-UniPathway"/>
</dbReference>
<dbReference type="Pfam" id="PF12014">
    <property type="entry name" value="Cyclin_D1_bind"/>
    <property type="match status" value="1"/>
</dbReference>
<dbReference type="Proteomes" id="UP000663843">
    <property type="component" value="Unassembled WGS sequence"/>
</dbReference>
<protein>
    <recommendedName>
        <fullName evidence="1">F-box domain-containing protein</fullName>
    </recommendedName>
</protein>
<dbReference type="InterPro" id="IPR036047">
    <property type="entry name" value="F-box-like_dom_sf"/>
</dbReference>
<evidence type="ECO:0000313" key="2">
    <source>
        <dbReference type="EMBL" id="CAE6462558.1"/>
    </source>
</evidence>
<dbReference type="InterPro" id="IPR001810">
    <property type="entry name" value="F-box_dom"/>
</dbReference>
<name>A0A8H3BSD0_9AGAM</name>
<organism evidence="2 3">
    <name type="scientific">Rhizoctonia solani</name>
    <dbReference type="NCBI Taxonomy" id="456999"/>
    <lineage>
        <taxon>Eukaryota</taxon>
        <taxon>Fungi</taxon>
        <taxon>Dikarya</taxon>
        <taxon>Basidiomycota</taxon>
        <taxon>Agaricomycotina</taxon>
        <taxon>Agaricomycetes</taxon>
        <taxon>Cantharellales</taxon>
        <taxon>Ceratobasidiaceae</taxon>
        <taxon>Rhizoctonia</taxon>
    </lineage>
</organism>
<proteinExistence type="predicted"/>
<dbReference type="AlphaFoldDB" id="A0A8H3BSD0"/>